<feature type="region of interest" description="Disordered" evidence="1">
    <location>
        <begin position="857"/>
        <end position="900"/>
    </location>
</feature>
<evidence type="ECO:0000313" key="3">
    <source>
        <dbReference type="Proteomes" id="UP000651452"/>
    </source>
</evidence>
<accession>A0A8H7IXW1</accession>
<dbReference type="OrthoDB" id="1744869at2759"/>
<organism evidence="2 3">
    <name type="scientific">Ascochyta lentis</name>
    <dbReference type="NCBI Taxonomy" id="205686"/>
    <lineage>
        <taxon>Eukaryota</taxon>
        <taxon>Fungi</taxon>
        <taxon>Dikarya</taxon>
        <taxon>Ascomycota</taxon>
        <taxon>Pezizomycotina</taxon>
        <taxon>Dothideomycetes</taxon>
        <taxon>Pleosporomycetidae</taxon>
        <taxon>Pleosporales</taxon>
        <taxon>Pleosporineae</taxon>
        <taxon>Didymellaceae</taxon>
        <taxon>Ascochyta</taxon>
    </lineage>
</organism>
<feature type="region of interest" description="Disordered" evidence="1">
    <location>
        <begin position="1058"/>
        <end position="1086"/>
    </location>
</feature>
<feature type="compositionally biased region" description="Low complexity" evidence="1">
    <location>
        <begin position="948"/>
        <end position="958"/>
    </location>
</feature>
<feature type="region of interest" description="Disordered" evidence="1">
    <location>
        <begin position="630"/>
        <end position="700"/>
    </location>
</feature>
<feature type="compositionally biased region" description="Basic and acidic residues" evidence="1">
    <location>
        <begin position="409"/>
        <end position="418"/>
    </location>
</feature>
<feature type="region of interest" description="Disordered" evidence="1">
    <location>
        <begin position="938"/>
        <end position="994"/>
    </location>
</feature>
<reference evidence="2" key="2">
    <citation type="submission" date="2020-09" db="EMBL/GenBank/DDBJ databases">
        <title>Reference genome assembly for Australian Ascochyta lentis isolate Al4.</title>
        <authorList>
            <person name="Lee R.C."/>
            <person name="Farfan-Caceres L.M."/>
            <person name="Debler J.W."/>
            <person name="Williams A.H."/>
            <person name="Henares B.M."/>
        </authorList>
    </citation>
    <scope>NUCLEOTIDE SEQUENCE</scope>
    <source>
        <strain evidence="2">Al4</strain>
    </source>
</reference>
<feature type="compositionally biased region" description="Polar residues" evidence="1">
    <location>
        <begin position="665"/>
        <end position="679"/>
    </location>
</feature>
<dbReference type="Proteomes" id="UP000651452">
    <property type="component" value="Unassembled WGS sequence"/>
</dbReference>
<protein>
    <submittedName>
        <fullName evidence="2">Uncharacterized protein</fullName>
    </submittedName>
</protein>
<dbReference type="EMBL" id="RZGK01000017">
    <property type="protein sequence ID" value="KAF9692795.1"/>
    <property type="molecule type" value="Genomic_DNA"/>
</dbReference>
<evidence type="ECO:0000313" key="2">
    <source>
        <dbReference type="EMBL" id="KAF9692795.1"/>
    </source>
</evidence>
<feature type="compositionally biased region" description="Low complexity" evidence="1">
    <location>
        <begin position="398"/>
        <end position="408"/>
    </location>
</feature>
<feature type="region of interest" description="Disordered" evidence="1">
    <location>
        <begin position="475"/>
        <end position="494"/>
    </location>
</feature>
<proteinExistence type="predicted"/>
<feature type="region of interest" description="Disordered" evidence="1">
    <location>
        <begin position="778"/>
        <end position="817"/>
    </location>
</feature>
<dbReference type="AlphaFoldDB" id="A0A8H7IXW1"/>
<gene>
    <name evidence="2" type="ORF">EKO04_009210</name>
</gene>
<feature type="region of interest" description="Disordered" evidence="1">
    <location>
        <begin position="398"/>
        <end position="428"/>
    </location>
</feature>
<feature type="compositionally biased region" description="Basic and acidic residues" evidence="1">
    <location>
        <begin position="857"/>
        <end position="877"/>
    </location>
</feature>
<feature type="compositionally biased region" description="Polar residues" evidence="1">
    <location>
        <begin position="971"/>
        <end position="994"/>
    </location>
</feature>
<feature type="compositionally biased region" description="Polar residues" evidence="1">
    <location>
        <begin position="636"/>
        <end position="655"/>
    </location>
</feature>
<comment type="caution">
    <text evidence="2">The sequence shown here is derived from an EMBL/GenBank/DDBJ whole genome shotgun (WGS) entry which is preliminary data.</text>
</comment>
<sequence length="1155" mass="127011">MTLLVARQCRLLRAPRGAVGALPRLQRSASTRAARSRTARHKLAADIDNRTKTATPTPLYGYRKLNLNEYKQHQRPRVPVTPSYAYSDIVPVDSAILIPASVTATPEHFVDKIEPVPASLVPNRNLVVFLVTPSFAPWLLDDRVFLHKALDRLYENLSTPTPVVHALCAVVNKLPPATPFHGPAIGQEIGNRVLSPPVNETGFEGIAYVTLPAKAKLSALPQLPGELGCIDFLVHTHTLPQGRHNDRIRVPLANTIFQTGASSTLINSTWERRSDGTGFQRRSRTVRQAAAINLSAEDPKPPNLPPAYIHQEAPALSIPLVPLTSPRQVDGHMGNIIRGVIGPDGNRITASTELEQLVPQYFKARGESAQATSAWALVIPKAKATLSVKRTAKWLRPDSAASAVSEAPDAAKDLPRPEQEEETQESWQAFWQKDPPHWSTSIQKLISSGARLHKVLSGGGGWGKKAGLLSLDPVPFGAPAPQKETSNGDEADNFDSVSDFSTALKPVVQDGDFIQFFVSPKVTQTQHVSTFEHLKSLEKSAPKHVWSWEFGVVPSTVDSIPGGSWQHATAPSQEMIAFRGSFGALTEGGLTLMRGLRANPRTGLAHSLGTTSIDVPFSRWSAIRLFPKTSRAKEAGSSTSTGQEVSNTEPEANTDSIHDAPILTVPSQHASATSSSPFLTSRRPHNKHAPTASSSTARAKSTFAMLRDLYVKREPEQGTESVARHANPNAKAQTKRSPKPKITPPKSFTSPPSEEPATPLLRKVVPKEPDQFVVRRLIANTETTGPTGGKSRKKEAVSWARDTKTSGQREAGSGRVRKVEQMGRELDGEALKEHKEEGKRKEAAQEKQKAWRYAAKQHREGKQKRAEIQKQRQEKQHGHFTIRKVLAAPPSDANTRTERAKLNADEVIERTRVSGKTLARLTEQLKLITGLKGSGLSTLSRWRRRTKTQSQTPTSTPRTNRRRNLIRQVKPRTQNKQTPGCTPPSSLSQPNLTAHQRRAPHNLDFTMRSIPLTHPTHTNSIHALPKIHAHLRSMIHRTRLLNLQISSLLPNTPIPISKHAAKPLNPPFNPLRRKRARPARRSATRVRKTIARPHALSMKMRRGGARAEGAGAGASGRLRVRKFETVGLRVRRLRVERKRALEDEVEAWLGGGGVV</sequence>
<name>A0A8H7IXW1_9PLEO</name>
<feature type="region of interest" description="Disordered" evidence="1">
    <location>
        <begin position="714"/>
        <end position="766"/>
    </location>
</feature>
<feature type="compositionally biased region" description="Basic residues" evidence="1">
    <location>
        <begin position="1071"/>
        <end position="1086"/>
    </location>
</feature>
<keyword evidence="3" id="KW-1185">Reference proteome</keyword>
<evidence type="ECO:0000256" key="1">
    <source>
        <dbReference type="SAM" id="MobiDB-lite"/>
    </source>
</evidence>
<feature type="compositionally biased region" description="Low complexity" evidence="1">
    <location>
        <begin position="689"/>
        <end position="700"/>
    </location>
</feature>
<reference evidence="2" key="1">
    <citation type="submission" date="2018-12" db="EMBL/GenBank/DDBJ databases">
        <authorList>
            <person name="Syme R.A."/>
            <person name="Farfan-Caceres L."/>
            <person name="Lichtenzveig J."/>
        </authorList>
    </citation>
    <scope>NUCLEOTIDE SEQUENCE</scope>
    <source>
        <strain evidence="2">Al4</strain>
    </source>
</reference>